<proteinExistence type="predicted"/>
<dbReference type="InterPro" id="IPR027853">
    <property type="entry name" value="DUF4492"/>
</dbReference>
<accession>A0A1X0TMP3</accession>
<evidence type="ECO:0000313" key="2">
    <source>
        <dbReference type="EMBL" id="OUT11102.1"/>
    </source>
</evidence>
<organism evidence="2 5">
    <name type="scientific">Campylobacter concisus</name>
    <dbReference type="NCBI Taxonomy" id="199"/>
    <lineage>
        <taxon>Bacteria</taxon>
        <taxon>Pseudomonadati</taxon>
        <taxon>Campylobacterota</taxon>
        <taxon>Epsilonproteobacteria</taxon>
        <taxon>Campylobacterales</taxon>
        <taxon>Campylobacteraceae</taxon>
        <taxon>Campylobacter</taxon>
    </lineage>
</organism>
<dbReference type="EMBL" id="NDYO01000008">
    <property type="protein sequence ID" value="OUT11102.1"/>
    <property type="molecule type" value="Genomic_DNA"/>
</dbReference>
<gene>
    <name evidence="2" type="ORF">B9N62_07150</name>
    <name evidence="3" type="ORF">CVT06_09660</name>
    <name evidence="4" type="ORF">CVT17_08955</name>
</gene>
<keyword evidence="1" id="KW-1133">Transmembrane helix</keyword>
<dbReference type="EMBL" id="CP049272">
    <property type="protein sequence ID" value="QPH87082.1"/>
    <property type="molecule type" value="Genomic_DNA"/>
</dbReference>
<keyword evidence="1" id="KW-0812">Transmembrane</keyword>
<reference evidence="3" key="3">
    <citation type="submission" date="2020-02" db="EMBL/GenBank/DDBJ databases">
        <title>Analysis of Completed Campylobacter concisus Genomes Identified Genomospecies Features, Novel plasmids and Their Association with Severe Ulcerative Colitis.</title>
        <authorList>
            <person name="Zhang L."/>
        </authorList>
    </citation>
    <scope>NUCLEOTIDE SEQUENCE</scope>
    <source>
        <strain evidence="3">P10CDO-S2</strain>
        <strain evidence="4">P27CDO-S2</strain>
    </source>
</reference>
<dbReference type="Proteomes" id="UP000594630">
    <property type="component" value="Chromosome"/>
</dbReference>
<protein>
    <submittedName>
        <fullName evidence="2">DUF4492 domain-containing protein</fullName>
    </submittedName>
</protein>
<evidence type="ECO:0000313" key="3">
    <source>
        <dbReference type="EMBL" id="QPH85331.1"/>
    </source>
</evidence>
<dbReference type="Proteomes" id="UP000594513">
    <property type="component" value="Chromosome"/>
</dbReference>
<feature type="transmembrane region" description="Helical" evidence="1">
    <location>
        <begin position="26"/>
        <end position="46"/>
    </location>
</feature>
<dbReference type="GeneID" id="28663473"/>
<name>A0A1X0TMP3_9BACT</name>
<dbReference type="Proteomes" id="UP000195967">
    <property type="component" value="Unassembled WGS sequence"/>
</dbReference>
<sequence>MIKNYLNIIASLYIEGFKNMKIGKKLWLLIIIKLIIMFGILKAFIFNETLNTKFQTDEEKSEFVIRNLIKE</sequence>
<keyword evidence="1" id="KW-0472">Membrane</keyword>
<dbReference type="EMBL" id="CP049274">
    <property type="protein sequence ID" value="QPH85331.1"/>
    <property type="molecule type" value="Genomic_DNA"/>
</dbReference>
<dbReference type="RefSeq" id="WP_021091886.1">
    <property type="nucleotide sequence ID" value="NZ_CABMKQ010000033.1"/>
</dbReference>
<dbReference type="AlphaFoldDB" id="A0A1X0TMP3"/>
<reference evidence="2 5" key="1">
    <citation type="submission" date="2017-04" db="EMBL/GenBank/DDBJ databases">
        <title>Complete genome of Campylobacter concisus ATCC 33237T and draft genomes for an additional eight well characterized C. concisus strains.</title>
        <authorList>
            <person name="Cornelius A.J."/>
            <person name="Miller W.G."/>
            <person name="Lastovica A.J."/>
            <person name="On S.L."/>
            <person name="French N.P."/>
            <person name="Vandenberg O."/>
            <person name="Biggs P.J."/>
        </authorList>
    </citation>
    <scope>NUCLEOTIDE SEQUENCE [LARGE SCALE GENOMIC DNA]</scope>
    <source>
        <strain evidence="2 5">Lasto28.99</strain>
    </source>
</reference>
<evidence type="ECO:0000256" key="1">
    <source>
        <dbReference type="SAM" id="Phobius"/>
    </source>
</evidence>
<reference evidence="6 7" key="2">
    <citation type="journal article" date="2018" name="Emerg. Microbes Infect.">
        <title>Genomic analysis of oral Campylobacter concisus strains identified a potential bacterial molecular marker associated with active Crohn's disease.</title>
        <authorList>
            <person name="Liu F."/>
            <person name="Ma R."/>
            <person name="Tay C.Y.A."/>
            <person name="Octavia S."/>
            <person name="Lan R."/>
            <person name="Chung H.K.L."/>
            <person name="Riordan S.M."/>
            <person name="Grimm M.C."/>
            <person name="Leong R.W."/>
            <person name="Tanaka M.M."/>
            <person name="Connor S."/>
            <person name="Zhang L."/>
        </authorList>
    </citation>
    <scope>NUCLEOTIDE SEQUENCE [LARGE SCALE GENOMIC DNA]</scope>
    <source>
        <strain evidence="3 7">P10CDO-S2</strain>
        <strain evidence="4 6">P27CDO-S2</strain>
    </source>
</reference>
<evidence type="ECO:0000313" key="6">
    <source>
        <dbReference type="Proteomes" id="UP000594513"/>
    </source>
</evidence>
<evidence type="ECO:0000313" key="4">
    <source>
        <dbReference type="EMBL" id="QPH87082.1"/>
    </source>
</evidence>
<dbReference type="Pfam" id="PF14899">
    <property type="entry name" value="DUF4492"/>
    <property type="match status" value="1"/>
</dbReference>
<evidence type="ECO:0000313" key="5">
    <source>
        <dbReference type="Proteomes" id="UP000195967"/>
    </source>
</evidence>
<evidence type="ECO:0000313" key="7">
    <source>
        <dbReference type="Proteomes" id="UP000594630"/>
    </source>
</evidence>